<protein>
    <submittedName>
        <fullName evidence="1">Uncharacterized protein</fullName>
    </submittedName>
</protein>
<dbReference type="EMBL" id="VUNR01000028">
    <property type="protein sequence ID" value="MSU09624.1"/>
    <property type="molecule type" value="Genomic_DNA"/>
</dbReference>
<evidence type="ECO:0000313" key="2">
    <source>
        <dbReference type="Proteomes" id="UP000433181"/>
    </source>
</evidence>
<sequence>MQWNHPFHPDGYYIGFNERRQKTNYLASHAPLPIDTLFLGSSRTTYIDPAWTGTDYGFNYGVSSGNYKDYEKYLNFAQSCSSKEIKNVWLELSFFQPLDAGNEKLDNADDCINAAGRLDSKFTNIFSHDAIELTRKSVLPLNTDEIERLVDAYRVQGGDLQSYRVKDKFYVNDEEKSSEIARQLKVYDDMKFFCQSYDEKCAIRLKKLASSLAGKNVVVYMPPVTTAYLNQEARYGQLKNHERFLREAVAAFGEVWDFAYPNEITNNEDNFQDAHHAKIVTLEKMITIIRNSTPEDKYKYLVNKHNLDDHIYRFYK</sequence>
<proteinExistence type="predicted"/>
<dbReference type="Proteomes" id="UP000433181">
    <property type="component" value="Unassembled WGS sequence"/>
</dbReference>
<accession>A0A6I2UJ69</accession>
<organism evidence="1 2">
    <name type="scientific">Anaerovibrio slackiae</name>
    <dbReference type="NCBI Taxonomy" id="2652309"/>
    <lineage>
        <taxon>Bacteria</taxon>
        <taxon>Bacillati</taxon>
        <taxon>Bacillota</taxon>
        <taxon>Negativicutes</taxon>
        <taxon>Selenomonadales</taxon>
        <taxon>Selenomonadaceae</taxon>
        <taxon>Anaerovibrio</taxon>
    </lineage>
</organism>
<name>A0A6I2UJ69_9FIRM</name>
<gene>
    <name evidence="1" type="ORF">FYJ84_11605</name>
</gene>
<dbReference type="GeneID" id="96779575"/>
<comment type="caution">
    <text evidence="1">The sequence shown here is derived from an EMBL/GenBank/DDBJ whole genome shotgun (WGS) entry which is preliminary data.</text>
</comment>
<dbReference type="RefSeq" id="WP_154407793.1">
    <property type="nucleotide sequence ID" value="NZ_VUNR01000028.1"/>
</dbReference>
<keyword evidence="2" id="KW-1185">Reference proteome</keyword>
<reference evidence="1 2" key="1">
    <citation type="submission" date="2019-08" db="EMBL/GenBank/DDBJ databases">
        <title>In-depth cultivation of the pig gut microbiome towards novel bacterial diversity and tailored functional studies.</title>
        <authorList>
            <person name="Wylensek D."/>
            <person name="Hitch T.C.A."/>
            <person name="Clavel T."/>
        </authorList>
    </citation>
    <scope>NUCLEOTIDE SEQUENCE [LARGE SCALE GENOMIC DNA]</scope>
    <source>
        <strain evidence="1 2">WCA-693-APC-5D-A</strain>
    </source>
</reference>
<dbReference type="AlphaFoldDB" id="A0A6I2UJ69"/>
<evidence type="ECO:0000313" key="1">
    <source>
        <dbReference type="EMBL" id="MSU09624.1"/>
    </source>
</evidence>